<keyword evidence="7 8" id="KW-0472">Membrane</keyword>
<dbReference type="EMBL" id="CALNXI010000090">
    <property type="protein sequence ID" value="CAH3018558.1"/>
    <property type="molecule type" value="Genomic_DNA"/>
</dbReference>
<name>A0ABN8LSH0_9CNID</name>
<dbReference type="EC" id="2.4.1.-" evidence="8"/>
<protein>
    <recommendedName>
        <fullName evidence="8">Mannosyltransferase</fullName>
        <ecNumber evidence="8">2.4.1.-</ecNumber>
    </recommendedName>
</protein>
<dbReference type="PANTHER" id="PTHR22760">
    <property type="entry name" value="GLYCOSYLTRANSFERASE"/>
    <property type="match status" value="1"/>
</dbReference>
<evidence type="ECO:0000313" key="10">
    <source>
        <dbReference type="Proteomes" id="UP001159427"/>
    </source>
</evidence>
<keyword evidence="4 8" id="KW-0812">Transmembrane</keyword>
<dbReference type="PANTHER" id="PTHR22760:SF4">
    <property type="entry name" value="GPI MANNOSYLTRANSFERASE 3"/>
    <property type="match status" value="1"/>
</dbReference>
<sequence length="568" mass="65997">MEVETERDFIVRRRKKQHNDVSWRHNTTTEKSGASFESANAIVLAERSLFVWLLLFRILNAILIKTFFVPDEFWQGPEIAHRVVFGYGYLTWEWKEGLRGWTSPLIFAASYKMLAVLGMDSAKTLVVVPRLVQSFFAACGDLFLYKLAVKRFDLQTGRWTLICYLMSWFTFYSVTRTLTNSLETVLTTIALYYWPCDIKKENNTKDVVKALSFAAFSCIIRPTAAIIWIPLCIWYLIFSPNKLGFIFRCVLPVGMMAMLWSLILNSWFYGKRTLVELNFVKFNVINDMGSFYGSHPWHWYLTQGFPVVMFTHMIPFLGGIYKGISRQQTLAWLILWTISIYSFLDHKEFRFIFPVVPLAMCYCGLFLSSLCEPHLTKQKQSADHGFLAGLLWSGWKARSLMIFLAVTNIPLMLYTSTVHQRGTIDVMDYIQVESAKIRKDNEMSVLFLMPCHSTPFYSFVHRNISMRILECPPSDEQGYIDEADQFFMNPSSWLIKQYGNSLSNEEQDHLPTHIVMYNALLPDVAMFLDKFLYKQQATFFHTHFPDGRIGSEVLVYSREKPAETKEKA</sequence>
<gene>
    <name evidence="9" type="ORF">PEVE_00043709</name>
</gene>
<feature type="transmembrane region" description="Helical" evidence="8">
    <location>
        <begin position="350"/>
        <end position="371"/>
    </location>
</feature>
<evidence type="ECO:0000313" key="9">
    <source>
        <dbReference type="EMBL" id="CAH3018558.1"/>
    </source>
</evidence>
<evidence type="ECO:0000256" key="8">
    <source>
        <dbReference type="RuleBase" id="RU363075"/>
    </source>
</evidence>
<keyword evidence="10" id="KW-1185">Reference proteome</keyword>
<dbReference type="Pfam" id="PF03901">
    <property type="entry name" value="Glyco_transf_22"/>
    <property type="match status" value="1"/>
</dbReference>
<proteinExistence type="inferred from homology"/>
<reference evidence="9 10" key="1">
    <citation type="submission" date="2022-05" db="EMBL/GenBank/DDBJ databases">
        <authorList>
            <consortium name="Genoscope - CEA"/>
            <person name="William W."/>
        </authorList>
    </citation>
    <scope>NUCLEOTIDE SEQUENCE [LARGE SCALE GENOMIC DNA]</scope>
</reference>
<comment type="caution">
    <text evidence="9">The sequence shown here is derived from an EMBL/GenBank/DDBJ whole genome shotgun (WGS) entry which is preliminary data.</text>
</comment>
<keyword evidence="5 8" id="KW-0256">Endoplasmic reticulum</keyword>
<dbReference type="InterPro" id="IPR005599">
    <property type="entry name" value="GPI_mannosylTrfase"/>
</dbReference>
<evidence type="ECO:0000256" key="7">
    <source>
        <dbReference type="ARBA" id="ARBA00023136"/>
    </source>
</evidence>
<keyword evidence="2 8" id="KW-0328">Glycosyltransferase</keyword>
<keyword evidence="6 8" id="KW-1133">Transmembrane helix</keyword>
<feature type="transmembrane region" description="Helical" evidence="8">
    <location>
        <begin position="213"/>
        <end position="238"/>
    </location>
</feature>
<evidence type="ECO:0000256" key="4">
    <source>
        <dbReference type="ARBA" id="ARBA00022692"/>
    </source>
</evidence>
<evidence type="ECO:0000256" key="2">
    <source>
        <dbReference type="ARBA" id="ARBA00022676"/>
    </source>
</evidence>
<organism evidence="9 10">
    <name type="scientific">Porites evermanni</name>
    <dbReference type="NCBI Taxonomy" id="104178"/>
    <lineage>
        <taxon>Eukaryota</taxon>
        <taxon>Metazoa</taxon>
        <taxon>Cnidaria</taxon>
        <taxon>Anthozoa</taxon>
        <taxon>Hexacorallia</taxon>
        <taxon>Scleractinia</taxon>
        <taxon>Fungiina</taxon>
        <taxon>Poritidae</taxon>
        <taxon>Porites</taxon>
    </lineage>
</organism>
<comment type="similarity">
    <text evidence="8">Belongs to the glycosyltransferase 22 family.</text>
</comment>
<keyword evidence="3" id="KW-0808">Transferase</keyword>
<evidence type="ECO:0000256" key="5">
    <source>
        <dbReference type="ARBA" id="ARBA00022824"/>
    </source>
</evidence>
<dbReference type="Proteomes" id="UP001159427">
    <property type="component" value="Unassembled WGS sequence"/>
</dbReference>
<feature type="transmembrane region" description="Helical" evidence="8">
    <location>
        <begin position="329"/>
        <end position="344"/>
    </location>
</feature>
<evidence type="ECO:0000256" key="3">
    <source>
        <dbReference type="ARBA" id="ARBA00022679"/>
    </source>
</evidence>
<evidence type="ECO:0000256" key="6">
    <source>
        <dbReference type="ARBA" id="ARBA00022989"/>
    </source>
</evidence>
<accession>A0ABN8LSH0</accession>
<feature type="transmembrane region" description="Helical" evidence="8">
    <location>
        <begin position="245"/>
        <end position="269"/>
    </location>
</feature>
<feature type="transmembrane region" description="Helical" evidence="8">
    <location>
        <begin position="297"/>
        <end position="317"/>
    </location>
</feature>
<comment type="subcellular location">
    <subcellularLocation>
        <location evidence="1 8">Endoplasmic reticulum membrane</location>
        <topology evidence="1 8">Multi-pass membrane protein</topology>
    </subcellularLocation>
</comment>
<evidence type="ECO:0000256" key="1">
    <source>
        <dbReference type="ARBA" id="ARBA00004477"/>
    </source>
</evidence>